<organism evidence="1">
    <name type="scientific">Haptolina brevifila</name>
    <dbReference type="NCBI Taxonomy" id="156173"/>
    <lineage>
        <taxon>Eukaryota</taxon>
        <taxon>Haptista</taxon>
        <taxon>Haptophyta</taxon>
        <taxon>Prymnesiophyceae</taxon>
        <taxon>Prymnesiales</taxon>
        <taxon>Prymnesiaceae</taxon>
        <taxon>Haptolina</taxon>
    </lineage>
</organism>
<dbReference type="EMBL" id="HBGU01075710">
    <property type="protein sequence ID" value="CAD9540322.1"/>
    <property type="molecule type" value="Transcribed_RNA"/>
</dbReference>
<sequence>MTTVAVVSTGPYVSADAVDENDLHIVSACCCSASALYLDCPACIGCSGKGSLCCLEIDTCCKFGAPCLCCGPCGCKCISPTTCVKFQKQCCCFVNNCAFPCDEEMPAMLACCCLACYPKCGCCRKQGDLTGKPITLIIVRE</sequence>
<protein>
    <submittedName>
        <fullName evidence="1">Uncharacterized protein</fullName>
    </submittedName>
</protein>
<gene>
    <name evidence="1" type="ORF">CBRE1094_LOCUS41257</name>
</gene>
<proteinExistence type="predicted"/>
<reference evidence="1" key="1">
    <citation type="submission" date="2021-01" db="EMBL/GenBank/DDBJ databases">
        <authorList>
            <person name="Corre E."/>
            <person name="Pelletier E."/>
            <person name="Niang G."/>
            <person name="Scheremetjew M."/>
            <person name="Finn R."/>
            <person name="Kale V."/>
            <person name="Holt S."/>
            <person name="Cochrane G."/>
            <person name="Meng A."/>
            <person name="Brown T."/>
            <person name="Cohen L."/>
        </authorList>
    </citation>
    <scope>NUCLEOTIDE SEQUENCE</scope>
    <source>
        <strain evidence="1">UTEX LB 985</strain>
    </source>
</reference>
<evidence type="ECO:0000313" key="1">
    <source>
        <dbReference type="EMBL" id="CAD9540322.1"/>
    </source>
</evidence>
<accession>A0A7S2J909</accession>
<name>A0A7S2J909_9EUKA</name>
<dbReference type="AlphaFoldDB" id="A0A7S2J909"/>